<keyword evidence="2" id="KW-1185">Reference proteome</keyword>
<sequence length="78" mass="9042">KDYIIPVTMHKVKNKLEVNCTNITPDCDDFSTLNNISQDLQELSGYDDSTFAKYNGLKDELYEMSSEEFWQEPLVEIS</sequence>
<feature type="non-terminal residue" evidence="1">
    <location>
        <position position="78"/>
    </location>
</feature>
<dbReference type="EMBL" id="CAJVQC010166332">
    <property type="protein sequence ID" value="CAG8849585.1"/>
    <property type="molecule type" value="Genomic_DNA"/>
</dbReference>
<accession>A0ACA9SWY1</accession>
<feature type="non-terminal residue" evidence="1">
    <location>
        <position position="1"/>
    </location>
</feature>
<evidence type="ECO:0000313" key="2">
    <source>
        <dbReference type="Proteomes" id="UP000789920"/>
    </source>
</evidence>
<name>A0ACA9SWY1_9GLOM</name>
<reference evidence="1" key="1">
    <citation type="submission" date="2021-06" db="EMBL/GenBank/DDBJ databases">
        <authorList>
            <person name="Kallberg Y."/>
            <person name="Tangrot J."/>
            <person name="Rosling A."/>
        </authorList>
    </citation>
    <scope>NUCLEOTIDE SEQUENCE</scope>
    <source>
        <strain evidence="1">MA461A</strain>
    </source>
</reference>
<organism evidence="1 2">
    <name type="scientific">Racocetra persica</name>
    <dbReference type="NCBI Taxonomy" id="160502"/>
    <lineage>
        <taxon>Eukaryota</taxon>
        <taxon>Fungi</taxon>
        <taxon>Fungi incertae sedis</taxon>
        <taxon>Mucoromycota</taxon>
        <taxon>Glomeromycotina</taxon>
        <taxon>Glomeromycetes</taxon>
        <taxon>Diversisporales</taxon>
        <taxon>Gigasporaceae</taxon>
        <taxon>Racocetra</taxon>
    </lineage>
</organism>
<gene>
    <name evidence="1" type="ORF">RPERSI_LOCUS35661</name>
</gene>
<evidence type="ECO:0000313" key="1">
    <source>
        <dbReference type="EMBL" id="CAG8849585.1"/>
    </source>
</evidence>
<protein>
    <submittedName>
        <fullName evidence="1">8750_t:CDS:1</fullName>
    </submittedName>
</protein>
<dbReference type="Proteomes" id="UP000789920">
    <property type="component" value="Unassembled WGS sequence"/>
</dbReference>
<proteinExistence type="predicted"/>
<comment type="caution">
    <text evidence="1">The sequence shown here is derived from an EMBL/GenBank/DDBJ whole genome shotgun (WGS) entry which is preliminary data.</text>
</comment>